<evidence type="ECO:0000256" key="7">
    <source>
        <dbReference type="ARBA" id="ARBA00022840"/>
    </source>
</evidence>
<dbReference type="PRINTS" id="PR00474">
    <property type="entry name" value="GLU5KINASE"/>
</dbReference>
<dbReference type="GO" id="GO:0003991">
    <property type="term" value="F:acetylglutamate kinase activity"/>
    <property type="evidence" value="ECO:0007669"/>
    <property type="project" value="UniProtKB-UniRule"/>
</dbReference>
<dbReference type="InterPro" id="IPR001057">
    <property type="entry name" value="Glu/AcGlu_kinase"/>
</dbReference>
<dbReference type="SUPFAM" id="SSF53633">
    <property type="entry name" value="Carbamate kinase-like"/>
    <property type="match status" value="1"/>
</dbReference>
<comment type="subcellular location">
    <subcellularLocation>
        <location evidence="9">Cytoplasm</location>
    </subcellularLocation>
</comment>
<evidence type="ECO:0000259" key="10">
    <source>
        <dbReference type="Pfam" id="PF00696"/>
    </source>
</evidence>
<keyword evidence="4 9" id="KW-0808">Transferase</keyword>
<dbReference type="InterPro" id="IPR041727">
    <property type="entry name" value="NAGK-C"/>
</dbReference>
<evidence type="ECO:0000256" key="9">
    <source>
        <dbReference type="HAMAP-Rule" id="MF_00082"/>
    </source>
</evidence>
<gene>
    <name evidence="9 11" type="primary">argB</name>
    <name evidence="11" type="ORF">SPIROBIBN47_260002</name>
</gene>
<dbReference type="PANTHER" id="PTHR23342">
    <property type="entry name" value="N-ACETYLGLUTAMATE SYNTHASE"/>
    <property type="match status" value="1"/>
</dbReference>
<dbReference type="InterPro" id="IPR036393">
    <property type="entry name" value="AceGlu_kinase-like_sf"/>
</dbReference>
<comment type="catalytic activity">
    <reaction evidence="8 9">
        <text>N-acetyl-L-glutamate + ATP = N-acetyl-L-glutamyl 5-phosphate + ADP</text>
        <dbReference type="Rhea" id="RHEA:14629"/>
        <dbReference type="ChEBI" id="CHEBI:30616"/>
        <dbReference type="ChEBI" id="CHEBI:44337"/>
        <dbReference type="ChEBI" id="CHEBI:57936"/>
        <dbReference type="ChEBI" id="CHEBI:456216"/>
        <dbReference type="EC" id="2.7.2.8"/>
    </reaction>
</comment>
<dbReference type="FunFam" id="3.40.1160.10:FF:000004">
    <property type="entry name" value="Acetylglutamate kinase"/>
    <property type="match status" value="1"/>
</dbReference>
<dbReference type="Pfam" id="PF00696">
    <property type="entry name" value="AA_kinase"/>
    <property type="match status" value="1"/>
</dbReference>
<keyword evidence="3 9" id="KW-0028">Amino-acid biosynthesis</keyword>
<dbReference type="PANTHER" id="PTHR23342:SF0">
    <property type="entry name" value="N-ACETYLGLUTAMATE SYNTHASE, MITOCHONDRIAL"/>
    <property type="match status" value="1"/>
</dbReference>
<feature type="binding site" evidence="9">
    <location>
        <position position="182"/>
    </location>
    <ligand>
        <name>substrate</name>
    </ligand>
</feature>
<feature type="site" description="Transition state stabilizer" evidence="9">
    <location>
        <position position="245"/>
    </location>
</feature>
<feature type="site" description="Transition state stabilizer" evidence="9">
    <location>
        <position position="28"/>
    </location>
</feature>
<dbReference type="AlphaFoldDB" id="A0A3P3XIF3"/>
<dbReference type="GO" id="GO:0005524">
    <property type="term" value="F:ATP binding"/>
    <property type="evidence" value="ECO:0007669"/>
    <property type="project" value="UniProtKB-UniRule"/>
</dbReference>
<dbReference type="GO" id="GO:0005737">
    <property type="term" value="C:cytoplasm"/>
    <property type="evidence" value="ECO:0007669"/>
    <property type="project" value="UniProtKB-SubCell"/>
</dbReference>
<proteinExistence type="inferred from homology"/>
<organism evidence="11">
    <name type="scientific">uncultured spirochete</name>
    <dbReference type="NCBI Taxonomy" id="156406"/>
    <lineage>
        <taxon>Bacteria</taxon>
        <taxon>Pseudomonadati</taxon>
        <taxon>Spirochaetota</taxon>
        <taxon>Spirochaetia</taxon>
        <taxon>Spirochaetales</taxon>
        <taxon>environmental samples</taxon>
    </lineage>
</organism>
<dbReference type="CDD" id="cd04250">
    <property type="entry name" value="AAK_NAGK-C"/>
    <property type="match status" value="1"/>
</dbReference>
<dbReference type="HAMAP" id="MF_00082">
    <property type="entry name" value="ArgB"/>
    <property type="match status" value="1"/>
</dbReference>
<evidence type="ECO:0000256" key="5">
    <source>
        <dbReference type="ARBA" id="ARBA00022741"/>
    </source>
</evidence>
<accession>A0A3P3XIF3</accession>
<comment type="similarity">
    <text evidence="9">Belongs to the acetylglutamate kinase family. ArgB subfamily.</text>
</comment>
<evidence type="ECO:0000256" key="2">
    <source>
        <dbReference type="ARBA" id="ARBA00022571"/>
    </source>
</evidence>
<evidence type="ECO:0000256" key="8">
    <source>
        <dbReference type="ARBA" id="ARBA00048141"/>
    </source>
</evidence>
<dbReference type="Gene3D" id="3.40.1160.10">
    <property type="entry name" value="Acetylglutamate kinase-like"/>
    <property type="match status" value="1"/>
</dbReference>
<dbReference type="UniPathway" id="UPA00068">
    <property type="reaction ID" value="UER00107"/>
</dbReference>
<dbReference type="InterPro" id="IPR001048">
    <property type="entry name" value="Asp/Glu/Uridylate_kinase"/>
</dbReference>
<dbReference type="PIRSF" id="PIRSF000728">
    <property type="entry name" value="NAGK"/>
    <property type="match status" value="1"/>
</dbReference>
<feature type="domain" description="Aspartate/glutamate/uridylate kinase" evidence="10">
    <location>
        <begin position="23"/>
        <end position="264"/>
    </location>
</feature>
<keyword evidence="5 9" id="KW-0547">Nucleotide-binding</keyword>
<evidence type="ECO:0000256" key="4">
    <source>
        <dbReference type="ARBA" id="ARBA00022679"/>
    </source>
</evidence>
<feature type="binding site" evidence="9">
    <location>
        <position position="85"/>
    </location>
    <ligand>
        <name>substrate</name>
    </ligand>
</feature>
<sequence length="286" mass="30985">MDEQFNADVLIEALPYLRRFSGKIIVIKYGGAAMINEGVRQSVIQDLILMQQVGMRPVLVHGGGPEIDRMLKKLNKESLFVEGLRYTDDETMEIVQMVLAGKVNKDLVELFSRMGGKAVGLCGSDGGLFMANRFRKNGQDLGLVGDIQSVNTELLRTLLDNGIIPVVASIALRNDEEGGFYNVNADTAAGALAIALKAEKLILLTDVPGVMEDKSDLETLIREMDVQMAKSLIKRGVIKAGMIPKVEGCLQALAKGVSAAHIVDGRSPHSLLVELFTDTGMGTMIR</sequence>
<keyword evidence="2 9" id="KW-0055">Arginine biosynthesis</keyword>
<evidence type="ECO:0000256" key="3">
    <source>
        <dbReference type="ARBA" id="ARBA00022605"/>
    </source>
</evidence>
<dbReference type="InterPro" id="IPR037528">
    <property type="entry name" value="ArgB"/>
</dbReference>
<keyword evidence="7 9" id="KW-0067">ATP-binding</keyword>
<evidence type="ECO:0000256" key="1">
    <source>
        <dbReference type="ARBA" id="ARBA00004828"/>
    </source>
</evidence>
<dbReference type="EC" id="2.7.2.8" evidence="9"/>
<feature type="binding site" evidence="9">
    <location>
        <begin position="63"/>
        <end position="64"/>
    </location>
    <ligand>
        <name>substrate</name>
    </ligand>
</feature>
<dbReference type="InterPro" id="IPR004662">
    <property type="entry name" value="AcgluKinase_fam"/>
</dbReference>
<dbReference type="NCBIfam" id="TIGR00761">
    <property type="entry name" value="argB"/>
    <property type="match status" value="1"/>
</dbReference>
<name>A0A3P3XIF3_9SPIR</name>
<evidence type="ECO:0000256" key="6">
    <source>
        <dbReference type="ARBA" id="ARBA00022777"/>
    </source>
</evidence>
<comment type="pathway">
    <text evidence="1 9">Amino-acid biosynthesis; L-arginine biosynthesis; N(2)-acetyl-L-ornithine from L-glutamate: step 2/4.</text>
</comment>
<protein>
    <recommendedName>
        <fullName evidence="9">Acetylglutamate kinase</fullName>
        <ecNumber evidence="9">2.7.2.8</ecNumber>
    </recommendedName>
    <alternativeName>
        <fullName evidence="9">N-acetyl-L-glutamate 5-phosphotransferase</fullName>
    </alternativeName>
    <alternativeName>
        <fullName evidence="9">NAG kinase</fullName>
        <shortName evidence="9">NAGK</shortName>
    </alternativeName>
</protein>
<dbReference type="GO" id="GO:0042450">
    <property type="term" value="P:L-arginine biosynthetic process via ornithine"/>
    <property type="evidence" value="ECO:0007669"/>
    <property type="project" value="UniProtKB-UniRule"/>
</dbReference>
<comment type="function">
    <text evidence="9">Catalyzes the ATP-dependent phosphorylation of N-acetyl-L-glutamate.</text>
</comment>
<dbReference type="EMBL" id="FWDM01000019">
    <property type="protein sequence ID" value="SLM12648.1"/>
    <property type="molecule type" value="Genomic_DNA"/>
</dbReference>
<keyword evidence="6 9" id="KW-0418">Kinase</keyword>
<keyword evidence="9" id="KW-0963">Cytoplasm</keyword>
<reference evidence="11" key="1">
    <citation type="submission" date="2017-02" db="EMBL/GenBank/DDBJ databases">
        <authorList>
            <person name="Regsiter A."/>
            <person name="William W."/>
        </authorList>
    </citation>
    <scope>NUCLEOTIDE SEQUENCE</scope>
    <source>
        <strain evidence="11">Bib</strain>
    </source>
</reference>
<evidence type="ECO:0000313" key="11">
    <source>
        <dbReference type="EMBL" id="SLM12648.1"/>
    </source>
</evidence>